<comment type="caution">
    <text evidence="2">The sequence shown here is derived from an EMBL/GenBank/DDBJ whole genome shotgun (WGS) entry which is preliminary data.</text>
</comment>
<feature type="region of interest" description="Disordered" evidence="1">
    <location>
        <begin position="1"/>
        <end position="20"/>
    </location>
</feature>
<organism evidence="2 3">
    <name type="scientific">Rudaeicoccus suwonensis</name>
    <dbReference type="NCBI Taxonomy" id="657409"/>
    <lineage>
        <taxon>Bacteria</taxon>
        <taxon>Bacillati</taxon>
        <taxon>Actinomycetota</taxon>
        <taxon>Actinomycetes</taxon>
        <taxon>Micrococcales</taxon>
        <taxon>Dermacoccaceae</taxon>
        <taxon>Rudaeicoccus</taxon>
    </lineage>
</organism>
<name>A0A561EC40_9MICO</name>
<dbReference type="Proteomes" id="UP000318297">
    <property type="component" value="Unassembled WGS sequence"/>
</dbReference>
<dbReference type="EMBL" id="VIVQ01000001">
    <property type="protein sequence ID" value="TWE13173.1"/>
    <property type="molecule type" value="Genomic_DNA"/>
</dbReference>
<dbReference type="RefSeq" id="WP_145227577.1">
    <property type="nucleotide sequence ID" value="NZ_VIVQ01000001.1"/>
</dbReference>
<reference evidence="2 3" key="1">
    <citation type="submission" date="2019-06" db="EMBL/GenBank/DDBJ databases">
        <title>Sequencing the genomes of 1000 actinobacteria strains.</title>
        <authorList>
            <person name="Klenk H.-P."/>
        </authorList>
    </citation>
    <scope>NUCLEOTIDE SEQUENCE [LARGE SCALE GENOMIC DNA]</scope>
    <source>
        <strain evidence="2 3">DSM 19560</strain>
    </source>
</reference>
<sequence length="192" mass="21612">MSADDRAARTDSSNARRASFRASREAEARVLLLIDGFSRKTTGPRTLEGRVKLAKLDFLLRYPRYLATVLASRGLREADREALDRQDSPLESRMMRYRYGPWDPSYFAVLGSLVGRGLIEVVPAEGTNALGYRTTESGAALADHFKEDGAFEDMVGRIMLLRRHLDLTGESLKKMLYDLPEVADATWHEELT</sequence>
<evidence type="ECO:0000256" key="1">
    <source>
        <dbReference type="SAM" id="MobiDB-lite"/>
    </source>
</evidence>
<dbReference type="AlphaFoldDB" id="A0A561EC40"/>
<gene>
    <name evidence="2" type="ORF">BKA23_2002</name>
</gene>
<protein>
    <submittedName>
        <fullName evidence="2">Uncharacterized protein</fullName>
    </submittedName>
</protein>
<accession>A0A561EC40</accession>
<evidence type="ECO:0000313" key="3">
    <source>
        <dbReference type="Proteomes" id="UP000318297"/>
    </source>
</evidence>
<keyword evidence="3" id="KW-1185">Reference proteome</keyword>
<dbReference type="OrthoDB" id="3680805at2"/>
<evidence type="ECO:0000313" key="2">
    <source>
        <dbReference type="EMBL" id="TWE13173.1"/>
    </source>
</evidence>
<proteinExistence type="predicted"/>